<dbReference type="PANTHER" id="PTHR47360">
    <property type="entry name" value="MUREIN DD-ENDOPEPTIDASE MEPS/MUREIN LD-CARBOXYPEPTIDASE"/>
    <property type="match status" value="1"/>
</dbReference>
<keyword evidence="5" id="KW-0788">Thiol protease</keyword>
<dbReference type="RefSeq" id="WP_091827289.1">
    <property type="nucleotide sequence ID" value="NZ_FNRJ01000013.1"/>
</dbReference>
<dbReference type="Pfam" id="PF00877">
    <property type="entry name" value="NLPC_P60"/>
    <property type="match status" value="1"/>
</dbReference>
<feature type="signal peptide" evidence="6">
    <location>
        <begin position="1"/>
        <end position="21"/>
    </location>
</feature>
<keyword evidence="9" id="KW-1185">Reference proteome</keyword>
<evidence type="ECO:0000256" key="4">
    <source>
        <dbReference type="ARBA" id="ARBA00022801"/>
    </source>
</evidence>
<evidence type="ECO:0000256" key="5">
    <source>
        <dbReference type="ARBA" id="ARBA00022807"/>
    </source>
</evidence>
<organism evidence="8 9">
    <name type="scientific">Marinobacterium iners DSM 11526</name>
    <dbReference type="NCBI Taxonomy" id="1122198"/>
    <lineage>
        <taxon>Bacteria</taxon>
        <taxon>Pseudomonadati</taxon>
        <taxon>Pseudomonadota</taxon>
        <taxon>Gammaproteobacteria</taxon>
        <taxon>Oceanospirillales</taxon>
        <taxon>Oceanospirillaceae</taxon>
        <taxon>Marinobacterium</taxon>
    </lineage>
</organism>
<keyword evidence="4" id="KW-0378">Hydrolase</keyword>
<dbReference type="GO" id="GO:0006508">
    <property type="term" value="P:proteolysis"/>
    <property type="evidence" value="ECO:0007669"/>
    <property type="project" value="UniProtKB-KW"/>
</dbReference>
<evidence type="ECO:0000256" key="2">
    <source>
        <dbReference type="ARBA" id="ARBA00022670"/>
    </source>
</evidence>
<feature type="chain" id="PRO_5017423927" evidence="6">
    <location>
        <begin position="22"/>
        <end position="153"/>
    </location>
</feature>
<comment type="similarity">
    <text evidence="1">Belongs to the peptidase C40 family.</text>
</comment>
<keyword evidence="2" id="KW-0645">Protease</keyword>
<dbReference type="InterPro" id="IPR000064">
    <property type="entry name" value="NLP_P60_dom"/>
</dbReference>
<dbReference type="InterPro" id="IPR038765">
    <property type="entry name" value="Papain-like_cys_pep_sf"/>
</dbReference>
<dbReference type="Gene3D" id="3.90.1720.10">
    <property type="entry name" value="endopeptidase domain like (from Nostoc punctiforme)"/>
    <property type="match status" value="1"/>
</dbReference>
<dbReference type="InterPro" id="IPR052062">
    <property type="entry name" value="Murein_DD/LD_carboxypeptidase"/>
</dbReference>
<dbReference type="SUPFAM" id="SSF54001">
    <property type="entry name" value="Cysteine proteinases"/>
    <property type="match status" value="1"/>
</dbReference>
<keyword evidence="3 6" id="KW-0732">Signal</keyword>
<dbReference type="OrthoDB" id="9807055at2"/>
<dbReference type="AlphaFoldDB" id="A0A1H4G024"/>
<protein>
    <submittedName>
        <fullName evidence="8">Probable lipoprotein NlpC</fullName>
    </submittedName>
</protein>
<dbReference type="EMBL" id="FNRJ01000013">
    <property type="protein sequence ID" value="SEB02082.1"/>
    <property type="molecule type" value="Genomic_DNA"/>
</dbReference>
<dbReference type="GO" id="GO:0008234">
    <property type="term" value="F:cysteine-type peptidase activity"/>
    <property type="evidence" value="ECO:0007669"/>
    <property type="project" value="UniProtKB-KW"/>
</dbReference>
<keyword evidence="8" id="KW-0449">Lipoprotein</keyword>
<feature type="domain" description="NlpC/P60" evidence="7">
    <location>
        <begin position="33"/>
        <end position="153"/>
    </location>
</feature>
<accession>A0A1H4G024</accession>
<dbReference type="PROSITE" id="PS51935">
    <property type="entry name" value="NLPC_P60"/>
    <property type="match status" value="1"/>
</dbReference>
<evidence type="ECO:0000256" key="6">
    <source>
        <dbReference type="SAM" id="SignalP"/>
    </source>
</evidence>
<evidence type="ECO:0000313" key="8">
    <source>
        <dbReference type="EMBL" id="SEB02082.1"/>
    </source>
</evidence>
<gene>
    <name evidence="8" type="ORF">SAMN02745729_11343</name>
</gene>
<evidence type="ECO:0000256" key="3">
    <source>
        <dbReference type="ARBA" id="ARBA00022729"/>
    </source>
</evidence>
<dbReference type="STRING" id="1122198.SAMN02745729_11343"/>
<evidence type="ECO:0000259" key="7">
    <source>
        <dbReference type="PROSITE" id="PS51935"/>
    </source>
</evidence>
<dbReference type="PROSITE" id="PS51257">
    <property type="entry name" value="PROKAR_LIPOPROTEIN"/>
    <property type="match status" value="1"/>
</dbReference>
<proteinExistence type="inferred from homology"/>
<evidence type="ECO:0000256" key="1">
    <source>
        <dbReference type="ARBA" id="ARBA00007074"/>
    </source>
</evidence>
<reference evidence="9" key="1">
    <citation type="submission" date="2016-10" db="EMBL/GenBank/DDBJ databases">
        <authorList>
            <person name="Varghese N."/>
            <person name="Submissions S."/>
        </authorList>
    </citation>
    <scope>NUCLEOTIDE SEQUENCE [LARGE SCALE GENOMIC DNA]</scope>
    <source>
        <strain evidence="9">DSM 11526</strain>
    </source>
</reference>
<name>A0A1H4G024_9GAMM</name>
<dbReference type="Proteomes" id="UP000242469">
    <property type="component" value="Unassembled WGS sequence"/>
</dbReference>
<dbReference type="PANTHER" id="PTHR47360:SF1">
    <property type="entry name" value="ENDOPEPTIDASE NLPC-RELATED"/>
    <property type="match status" value="1"/>
</dbReference>
<evidence type="ECO:0000313" key="9">
    <source>
        <dbReference type="Proteomes" id="UP000242469"/>
    </source>
</evidence>
<sequence length="153" mass="17440">MPRSFTLLTLMALLLAGCSSAPRYGHTPADLHHPQRQQLLDHYSQWAGTPYRYGGQDRSGVDCSGFIQRVYADLNGTQLPRTTEKQARIGSPVKRHQLQPADLVFFKTGWKQRHAGIYIGNGEFIHASTSRGVMISRLDNPYWEDAWWMARRP</sequence>